<dbReference type="EMBL" id="FWFX01000014">
    <property type="protein sequence ID" value="SLN67079.1"/>
    <property type="molecule type" value="Genomic_DNA"/>
</dbReference>
<dbReference type="AlphaFoldDB" id="A0A1X7A0G0"/>
<sequence length="85" mass="9159">MWVDLDVLPEPSIYSGLSLLFYFTEGGYMTGFSDYARMVDQQMARFGGGFLAAGVKGAATSTFEGDWPEASGAHLYKISTPTAFG</sequence>
<organism evidence="1 2">
    <name type="scientific">Roseovarius albus</name>
    <dbReference type="NCBI Taxonomy" id="1247867"/>
    <lineage>
        <taxon>Bacteria</taxon>
        <taxon>Pseudomonadati</taxon>
        <taxon>Pseudomonadota</taxon>
        <taxon>Alphaproteobacteria</taxon>
        <taxon>Rhodobacterales</taxon>
        <taxon>Roseobacteraceae</taxon>
        <taxon>Roseovarius</taxon>
    </lineage>
</organism>
<dbReference type="Proteomes" id="UP000193061">
    <property type="component" value="Unassembled WGS sequence"/>
</dbReference>
<proteinExistence type="predicted"/>
<reference evidence="1 2" key="1">
    <citation type="submission" date="2017-03" db="EMBL/GenBank/DDBJ databases">
        <authorList>
            <person name="Afonso C.L."/>
            <person name="Miller P.J."/>
            <person name="Scott M.A."/>
            <person name="Spackman E."/>
            <person name="Goraichik I."/>
            <person name="Dimitrov K.M."/>
            <person name="Suarez D.L."/>
            <person name="Swayne D.E."/>
        </authorList>
    </citation>
    <scope>NUCLEOTIDE SEQUENCE [LARGE SCALE GENOMIC DNA]</scope>
    <source>
        <strain evidence="1 2">CECT 7450</strain>
    </source>
</reference>
<accession>A0A1X7A0G0</accession>
<gene>
    <name evidence="1" type="ORF">ROA7450_03564</name>
</gene>
<name>A0A1X7A0G0_9RHOB</name>
<evidence type="ECO:0000313" key="1">
    <source>
        <dbReference type="EMBL" id="SLN67079.1"/>
    </source>
</evidence>
<evidence type="ECO:0000313" key="2">
    <source>
        <dbReference type="Proteomes" id="UP000193061"/>
    </source>
</evidence>
<protein>
    <submittedName>
        <fullName evidence="1">Uncharacterized protein</fullName>
    </submittedName>
</protein>
<keyword evidence="2" id="KW-1185">Reference proteome</keyword>